<evidence type="ECO:0000313" key="2">
    <source>
        <dbReference type="EMBL" id="KAK3089047.1"/>
    </source>
</evidence>
<accession>A0AA88XRA6</accession>
<dbReference type="EMBL" id="VSWD01000010">
    <property type="protein sequence ID" value="KAK3089047.1"/>
    <property type="molecule type" value="Genomic_DNA"/>
</dbReference>
<protein>
    <recommendedName>
        <fullName evidence="4">Lymphocyte expansion molecule-like</fullName>
    </recommendedName>
</protein>
<dbReference type="PANTHER" id="PTHR34914">
    <property type="entry name" value="LYMPHOCYTE EXPANSION MOLECULE"/>
    <property type="match status" value="1"/>
</dbReference>
<name>A0AA88XRA6_PINIB</name>
<dbReference type="PANTHER" id="PTHR34914:SF1">
    <property type="entry name" value="LYMPHOCYTE EXPANSION MOLECULE"/>
    <property type="match status" value="1"/>
</dbReference>
<reference evidence="2" key="1">
    <citation type="submission" date="2019-08" db="EMBL/GenBank/DDBJ databases">
        <title>The improved chromosome-level genome for the pearl oyster Pinctada fucata martensii using PacBio sequencing and Hi-C.</title>
        <authorList>
            <person name="Zheng Z."/>
        </authorList>
    </citation>
    <scope>NUCLEOTIDE SEQUENCE</scope>
    <source>
        <strain evidence="2">ZZ-2019</strain>
        <tissue evidence="2">Adductor muscle</tissue>
    </source>
</reference>
<dbReference type="AlphaFoldDB" id="A0AA88XRA6"/>
<dbReference type="InterPro" id="IPR033557">
    <property type="entry name" value="CIMAP2"/>
</dbReference>
<dbReference type="Pfam" id="PF07004">
    <property type="entry name" value="SHIPPO-rpt"/>
    <property type="match status" value="3"/>
</dbReference>
<proteinExistence type="predicted"/>
<dbReference type="Proteomes" id="UP001186944">
    <property type="component" value="Unassembled WGS sequence"/>
</dbReference>
<evidence type="ECO:0008006" key="4">
    <source>
        <dbReference type="Google" id="ProtNLM"/>
    </source>
</evidence>
<feature type="region of interest" description="Disordered" evidence="1">
    <location>
        <begin position="287"/>
        <end position="320"/>
    </location>
</feature>
<dbReference type="InterPro" id="IPR010736">
    <property type="entry name" value="SHIPPO-rpt"/>
</dbReference>
<organism evidence="2 3">
    <name type="scientific">Pinctada imbricata</name>
    <name type="common">Atlantic pearl-oyster</name>
    <name type="synonym">Pinctada martensii</name>
    <dbReference type="NCBI Taxonomy" id="66713"/>
    <lineage>
        <taxon>Eukaryota</taxon>
        <taxon>Metazoa</taxon>
        <taxon>Spiralia</taxon>
        <taxon>Lophotrochozoa</taxon>
        <taxon>Mollusca</taxon>
        <taxon>Bivalvia</taxon>
        <taxon>Autobranchia</taxon>
        <taxon>Pteriomorphia</taxon>
        <taxon>Pterioida</taxon>
        <taxon>Pterioidea</taxon>
        <taxon>Pteriidae</taxon>
        <taxon>Pinctada</taxon>
    </lineage>
</organism>
<evidence type="ECO:0000313" key="3">
    <source>
        <dbReference type="Proteomes" id="UP001186944"/>
    </source>
</evidence>
<sequence length="423" mass="47171">MAEKKYNGAPFGTQTARFDVSGVHPKSKYPGTFTEIPYDKKSIDELNRRLGPGSYKVDAGGFNKKSVDERARGPGWARAYEVERMAALPHLLHKDQWELKRLLQQKLGPGSYDIKDFLQASDEKPRSMRGICQTKAKRFRDGPGEGNETPGPGTYGNGGVPQAAVEAKERQSTSTIGLLDAGSSFPRNLPTGSELGPGTYNFRSFTEETTNKVTSVRGPYDLFSGDRNKPITDGYLAAPKLADLGPGQYNLKSFVEDQNTIHRIRQGKFGKVQQHPHKPTDRIFCSTLPQCPKPENTPGPGTYEPQELSRPKTHHSPGFLSTAQRDDRISQRFFTRNFNPVGAGRYDVQKWEEAQHRNGNESVFKSRTGKLNATMQKFLKERVRAKDVRLEDRVFLVTPEPPESVVKSNLQMAFAAKRAATVV</sequence>
<comment type="caution">
    <text evidence="2">The sequence shown here is derived from an EMBL/GenBank/DDBJ whole genome shotgun (WGS) entry which is preliminary data.</text>
</comment>
<gene>
    <name evidence="2" type="ORF">FSP39_000394</name>
</gene>
<evidence type="ECO:0000256" key="1">
    <source>
        <dbReference type="SAM" id="MobiDB-lite"/>
    </source>
</evidence>
<keyword evidence="3" id="KW-1185">Reference proteome</keyword>
<feature type="region of interest" description="Disordered" evidence="1">
    <location>
        <begin position="137"/>
        <end position="166"/>
    </location>
</feature>